<comment type="caution">
    <text evidence="1">The sequence shown here is derived from an EMBL/GenBank/DDBJ whole genome shotgun (WGS) entry which is preliminary data.</text>
</comment>
<organism evidence="1 2">
    <name type="scientific">Forsythia ovata</name>
    <dbReference type="NCBI Taxonomy" id="205694"/>
    <lineage>
        <taxon>Eukaryota</taxon>
        <taxon>Viridiplantae</taxon>
        <taxon>Streptophyta</taxon>
        <taxon>Embryophyta</taxon>
        <taxon>Tracheophyta</taxon>
        <taxon>Spermatophyta</taxon>
        <taxon>Magnoliopsida</taxon>
        <taxon>eudicotyledons</taxon>
        <taxon>Gunneridae</taxon>
        <taxon>Pentapetalae</taxon>
        <taxon>asterids</taxon>
        <taxon>lamiids</taxon>
        <taxon>Lamiales</taxon>
        <taxon>Oleaceae</taxon>
        <taxon>Forsythieae</taxon>
        <taxon>Forsythia</taxon>
    </lineage>
</organism>
<proteinExistence type="predicted"/>
<evidence type="ECO:0000313" key="2">
    <source>
        <dbReference type="Proteomes" id="UP001604277"/>
    </source>
</evidence>
<keyword evidence="2" id="KW-1185">Reference proteome</keyword>
<accession>A0ABD1WCG0</accession>
<reference evidence="2" key="1">
    <citation type="submission" date="2024-07" db="EMBL/GenBank/DDBJ databases">
        <title>Two chromosome-level genome assemblies of Korean endemic species Abeliophyllum distichum and Forsythia ovata (Oleaceae).</title>
        <authorList>
            <person name="Jang H."/>
        </authorList>
    </citation>
    <scope>NUCLEOTIDE SEQUENCE [LARGE SCALE GENOMIC DNA]</scope>
</reference>
<name>A0ABD1WCG0_9LAMI</name>
<dbReference type="EMBL" id="JBFOLJ010000004">
    <property type="protein sequence ID" value="KAL2547267.1"/>
    <property type="molecule type" value="Genomic_DNA"/>
</dbReference>
<gene>
    <name evidence="1" type="ORF">Fot_16500</name>
</gene>
<dbReference type="Proteomes" id="UP001604277">
    <property type="component" value="Unassembled WGS sequence"/>
</dbReference>
<evidence type="ECO:0000313" key="1">
    <source>
        <dbReference type="EMBL" id="KAL2547267.1"/>
    </source>
</evidence>
<sequence length="136" mass="14483">MASSGEEGVFSLFAVCFEPLTSTAALYQNPNTAVDSLSDGPILSISSPPRTSLTPSFLDQIRGFSSGTLAPGHEMGLISDLPATVNAIKNLSSKIVYDEHNHERYPPGDPSKLAFAYFFFDGRQVCLCFTGSSPGT</sequence>
<protein>
    <submittedName>
        <fullName evidence="1">Ubiquinol-Cytochrome</fullName>
    </submittedName>
</protein>
<dbReference type="AlphaFoldDB" id="A0ABD1WCG0"/>